<reference evidence="1" key="1">
    <citation type="submission" date="2018-04" db="EMBL/GenBank/DDBJ databases">
        <title>Draft genome sequence of the Candidatus Spirobacillus cienkowskii, a pathogen of freshwater Daphnia species, reconstructed from hemolymph metagenomic reads.</title>
        <authorList>
            <person name="Bresciani L."/>
            <person name="Lemos L.N."/>
            <person name="Wale N."/>
            <person name="Lin J.Y."/>
            <person name="Fernandes G.R."/>
            <person name="Duffy M.A."/>
            <person name="Rodrigues J.M."/>
        </authorList>
    </citation>
    <scope>NUCLEOTIDE SEQUENCE [LARGE SCALE GENOMIC DNA]</scope>
    <source>
        <strain evidence="1">Binning01</strain>
    </source>
</reference>
<proteinExistence type="predicted"/>
<sequence>MFFNINNKFIIKAGFLVTGLFSFPVYSDQSLENLNANDVDNSVILVNFYKNALFSGIVCAKNACSQTLHLGDKYIIHNPKEGDEVCVRIYDAIYYYDYLFKYNKQSNISEINFWGTITDRAFDVTKSSIQYIKGEAFGKYQKYQKNQRFCDKFIN</sequence>
<evidence type="ECO:0000313" key="2">
    <source>
        <dbReference type="Proteomes" id="UP000253934"/>
    </source>
</evidence>
<dbReference type="EMBL" id="QOVW01000069">
    <property type="protein sequence ID" value="RDB36000.1"/>
    <property type="molecule type" value="Genomic_DNA"/>
</dbReference>
<dbReference type="Proteomes" id="UP000253934">
    <property type="component" value="Unassembled WGS sequence"/>
</dbReference>
<protein>
    <submittedName>
        <fullName evidence="1">Uncharacterized protein</fullName>
    </submittedName>
</protein>
<evidence type="ECO:0000313" key="1">
    <source>
        <dbReference type="EMBL" id="RDB36000.1"/>
    </source>
</evidence>
<dbReference type="RefSeq" id="WP_338635316.1">
    <property type="nucleotide sequence ID" value="NZ_CP146516.1"/>
</dbReference>
<organism evidence="1 2">
    <name type="scientific">Spirobacillus cienkowskii</name>
    <dbReference type="NCBI Taxonomy" id="495820"/>
    <lineage>
        <taxon>Bacteria</taxon>
        <taxon>Pseudomonadati</taxon>
        <taxon>Bdellovibrionota</taxon>
        <taxon>Oligoflexia</taxon>
        <taxon>Silvanigrellales</taxon>
        <taxon>Spirobacillus</taxon>
    </lineage>
</organism>
<comment type="caution">
    <text evidence="1">The sequence shown here is derived from an EMBL/GenBank/DDBJ whole genome shotgun (WGS) entry which is preliminary data.</text>
</comment>
<accession>A0A369KRJ1</accession>
<name>A0A369KRJ1_9BACT</name>
<gene>
    <name evidence="1" type="ORF">DCC88_07270</name>
</gene>
<keyword evidence="2" id="KW-1185">Reference proteome</keyword>
<dbReference type="AlphaFoldDB" id="A0A369KRJ1"/>